<dbReference type="AlphaFoldDB" id="A0A382AXU2"/>
<reference evidence="1" key="1">
    <citation type="submission" date="2018-05" db="EMBL/GenBank/DDBJ databases">
        <authorList>
            <person name="Lanie J.A."/>
            <person name="Ng W.-L."/>
            <person name="Kazmierczak K.M."/>
            <person name="Andrzejewski T.M."/>
            <person name="Davidsen T.M."/>
            <person name="Wayne K.J."/>
            <person name="Tettelin H."/>
            <person name="Glass J.I."/>
            <person name="Rusch D."/>
            <person name="Podicherti R."/>
            <person name="Tsui H.-C.T."/>
            <person name="Winkler M.E."/>
        </authorList>
    </citation>
    <scope>NUCLEOTIDE SEQUENCE</scope>
</reference>
<accession>A0A382AXU2</accession>
<dbReference type="SUPFAM" id="SSF56935">
    <property type="entry name" value="Porins"/>
    <property type="match status" value="1"/>
</dbReference>
<name>A0A382AXU2_9ZZZZ</name>
<evidence type="ECO:0008006" key="2">
    <source>
        <dbReference type="Google" id="ProtNLM"/>
    </source>
</evidence>
<dbReference type="NCBIfam" id="NF033709">
    <property type="entry name" value="PorV_fam"/>
    <property type="match status" value="1"/>
</dbReference>
<proteinExistence type="predicted"/>
<dbReference type="EMBL" id="UINC01027287">
    <property type="protein sequence ID" value="SVB06269.1"/>
    <property type="molecule type" value="Genomic_DNA"/>
</dbReference>
<gene>
    <name evidence="1" type="ORF">METZ01_LOCUS159123</name>
</gene>
<protein>
    <recommendedName>
        <fullName evidence="2">PorV/PorQ family protein</fullName>
    </recommendedName>
</protein>
<dbReference type="Gene3D" id="2.40.160.60">
    <property type="entry name" value="Outer membrane protein transport protein (OMPP1/FadL/TodX)"/>
    <property type="match status" value="1"/>
</dbReference>
<evidence type="ECO:0000313" key="1">
    <source>
        <dbReference type="EMBL" id="SVB06269.1"/>
    </source>
</evidence>
<sequence>MIRRITLTGLLVLCFVQAQYRDIPDVVTKVATATANWLKIETGVRAIGMGGAFVAAGTGISAVPYNPSGIGFLTKSEAYYSKSNFLAGISHNVLGYGQKLSSQDFFGVHLFYLNSGTMEVTNEWFPDGTGEEFSVISMSLRGTYARRLTDRLKVGMSLNYLRDQLFKTVTMQGVSFDIGSNFDTGIYGMILGMSITNFGPEVSYGGAGLYRTVPDTIDVDEQLSRVTKDFPLPLTFRLGVKNDVMGKDSDFIKSDVHRLTLAADGINAIDYTVYGSMGMEYGYREFGFVRAGMRMGHDTAGMSAGGGLRYPLTRGLTLLVDYAFVDYGILEKTHQFSLSAEF</sequence>
<organism evidence="1">
    <name type="scientific">marine metagenome</name>
    <dbReference type="NCBI Taxonomy" id="408172"/>
    <lineage>
        <taxon>unclassified sequences</taxon>
        <taxon>metagenomes</taxon>
        <taxon>ecological metagenomes</taxon>
    </lineage>
</organism>